<dbReference type="InterPro" id="IPR056422">
    <property type="entry name" value="BP74_N"/>
</dbReference>
<evidence type="ECO:0000313" key="3">
    <source>
        <dbReference type="EMBL" id="UOB17941.1"/>
    </source>
</evidence>
<organism evidence="3 4">
    <name type="scientific">Abyssalbus ytuae</name>
    <dbReference type="NCBI Taxonomy" id="2926907"/>
    <lineage>
        <taxon>Bacteria</taxon>
        <taxon>Pseudomonadati</taxon>
        <taxon>Bacteroidota</taxon>
        <taxon>Flavobacteriia</taxon>
        <taxon>Flavobacteriales</taxon>
        <taxon>Flavobacteriaceae</taxon>
        <taxon>Abyssalbus</taxon>
    </lineage>
</organism>
<dbReference type="Pfam" id="PF23621">
    <property type="entry name" value="BP74_N"/>
    <property type="match status" value="1"/>
</dbReference>
<dbReference type="EMBL" id="CP094358">
    <property type="protein sequence ID" value="UOB17941.1"/>
    <property type="molecule type" value="Genomic_DNA"/>
</dbReference>
<proteinExistence type="predicted"/>
<feature type="chain" id="PRO_5039051471" description="BP74 N-terminal domain-containing protein" evidence="1">
    <location>
        <begin position="24"/>
        <end position="158"/>
    </location>
</feature>
<dbReference type="KEGG" id="fbm:MQE35_01260"/>
<feature type="signal peptide" evidence="1">
    <location>
        <begin position="1"/>
        <end position="23"/>
    </location>
</feature>
<accession>A0A9E6ZW80</accession>
<keyword evidence="1" id="KW-0732">Signal</keyword>
<keyword evidence="4" id="KW-1185">Reference proteome</keyword>
<dbReference type="Proteomes" id="UP000831290">
    <property type="component" value="Chromosome"/>
</dbReference>
<evidence type="ECO:0000313" key="4">
    <source>
        <dbReference type="Proteomes" id="UP000831290"/>
    </source>
</evidence>
<protein>
    <recommendedName>
        <fullName evidence="2">BP74 N-terminal domain-containing protein</fullName>
    </recommendedName>
</protein>
<sequence length="158" mass="18320">MKKYHLLKKFIFLIYLFSFSVYTSCSNDDNDENRETIRYFRFHGCAEVNHGNWQDTSFIAATAKTDVIEKCIQQLQLPLEERNLFPLGKIKEGNGGYNKNASHNFSWHFVEEEWDMAEFGIEIYDGCPYSDAELADYEATLGSYGGWGNRIAEEIEVN</sequence>
<name>A0A9E6ZW80_9FLAO</name>
<evidence type="ECO:0000259" key="2">
    <source>
        <dbReference type="Pfam" id="PF23621"/>
    </source>
</evidence>
<dbReference type="AlphaFoldDB" id="A0A9E6ZW80"/>
<gene>
    <name evidence="3" type="ORF">MQE35_01260</name>
</gene>
<dbReference type="RefSeq" id="WP_255843777.1">
    <property type="nucleotide sequence ID" value="NZ_CP094358.1"/>
</dbReference>
<evidence type="ECO:0000256" key="1">
    <source>
        <dbReference type="SAM" id="SignalP"/>
    </source>
</evidence>
<feature type="domain" description="BP74 N-terminal" evidence="2">
    <location>
        <begin position="51"/>
        <end position="156"/>
    </location>
</feature>
<reference evidence="3" key="1">
    <citation type="submission" date="2022-03" db="EMBL/GenBank/DDBJ databases">
        <title>Description of Abyssus ytuae gen. nov., sp. nov., a novel member of the family Flavobacteriaceae isolated from the sediment of Mariana Trench.</title>
        <authorList>
            <person name="Zhang J."/>
            <person name="Xu X."/>
        </authorList>
    </citation>
    <scope>NUCLEOTIDE SEQUENCE</scope>
    <source>
        <strain evidence="3">MT3330</strain>
    </source>
</reference>